<dbReference type="GO" id="GO:0016020">
    <property type="term" value="C:membrane"/>
    <property type="evidence" value="ECO:0007669"/>
    <property type="project" value="InterPro"/>
</dbReference>
<dbReference type="SUPFAM" id="SSF49313">
    <property type="entry name" value="Cadherin-like"/>
    <property type="match status" value="1"/>
</dbReference>
<evidence type="ECO:0000256" key="1">
    <source>
        <dbReference type="SAM" id="MobiDB-lite"/>
    </source>
</evidence>
<name>A0A060BWA9_9PROT</name>
<feature type="non-terminal residue" evidence="2">
    <location>
        <position position="120"/>
    </location>
</feature>
<dbReference type="Gene3D" id="2.60.40.60">
    <property type="entry name" value="Cadherins"/>
    <property type="match status" value="1"/>
</dbReference>
<accession>A0A060BWA9</accession>
<feature type="region of interest" description="Disordered" evidence="1">
    <location>
        <begin position="92"/>
        <end position="120"/>
    </location>
</feature>
<evidence type="ECO:0000313" key="2">
    <source>
        <dbReference type="EMBL" id="AIA86917.1"/>
    </source>
</evidence>
<reference evidence="2" key="1">
    <citation type="journal article" date="2013" name="Environ. Microbiol.">
        <title>Seasonally variable intestinal metagenomes of the red palm weevil (Rhynchophorus ferrugineus).</title>
        <authorList>
            <person name="Jia S."/>
            <person name="Zhang X."/>
            <person name="Zhang G."/>
            <person name="Yin A."/>
            <person name="Zhang S."/>
            <person name="Li F."/>
            <person name="Wang L."/>
            <person name="Zhao D."/>
            <person name="Yun Q."/>
            <person name="Tala"/>
            <person name="Wang J."/>
            <person name="Sun G."/>
            <person name="Baabdullah M."/>
            <person name="Yu X."/>
            <person name="Hu S."/>
            <person name="Al-Mssallem I.S."/>
            <person name="Yu J."/>
        </authorList>
    </citation>
    <scope>NUCLEOTIDE SEQUENCE</scope>
</reference>
<dbReference type="GO" id="GO:0005509">
    <property type="term" value="F:calcium ion binding"/>
    <property type="evidence" value="ECO:0007669"/>
    <property type="project" value="InterPro"/>
</dbReference>
<sequence length="120" mass="11862">MPSTPTASPSSPITGGADAALFTIDPASGTLSFLSAPDFRGAADANGDNVYELVVRAGDGAASDSQTIAVTVANIGGVVIKGSAGADKVDATTTVAGQPLPGGEEDVLRGHARRRQALRA</sequence>
<dbReference type="AlphaFoldDB" id="A0A060BWA9"/>
<feature type="compositionally biased region" description="Basic residues" evidence="1">
    <location>
        <begin position="110"/>
        <end position="120"/>
    </location>
</feature>
<proteinExistence type="predicted"/>
<organism evidence="2">
    <name type="scientific">uncultured Parvularcula sp</name>
    <dbReference type="NCBI Taxonomy" id="499808"/>
    <lineage>
        <taxon>Bacteria</taxon>
        <taxon>Pseudomonadati</taxon>
        <taxon>Pseudomonadota</taxon>
        <taxon>Alphaproteobacteria</taxon>
        <taxon>Parvularculales</taxon>
        <taxon>Parvularculaceae</taxon>
        <taxon>Parvularcula</taxon>
        <taxon>environmental samples</taxon>
    </lineage>
</organism>
<protein>
    <submittedName>
        <fullName evidence="2">CAZy families GH113 protein</fullName>
    </submittedName>
</protein>
<dbReference type="InterPro" id="IPR015919">
    <property type="entry name" value="Cadherin-like_sf"/>
</dbReference>
<dbReference type="EMBL" id="KF119649">
    <property type="protein sequence ID" value="AIA86917.1"/>
    <property type="molecule type" value="Genomic_DNA"/>
</dbReference>